<evidence type="ECO:0000256" key="2">
    <source>
        <dbReference type="ARBA" id="ARBA00012939"/>
    </source>
</evidence>
<dbReference type="Gene3D" id="3.40.50.720">
    <property type="entry name" value="NAD(P)-binding Rossmann-like Domain"/>
    <property type="match status" value="1"/>
</dbReference>
<evidence type="ECO:0000256" key="3">
    <source>
        <dbReference type="ARBA" id="ARBA00016219"/>
    </source>
</evidence>
<protein>
    <recommendedName>
        <fullName evidence="3">Mannitol-1-phosphate 5-dehydrogenase</fullName>
        <ecNumber evidence="2">1.1.1.17</ecNumber>
    </recommendedName>
</protein>
<proteinExistence type="inferred from homology"/>
<evidence type="ECO:0000256" key="6">
    <source>
        <dbReference type="ARBA" id="ARBA00048615"/>
    </source>
</evidence>
<dbReference type="InterPro" id="IPR013131">
    <property type="entry name" value="Mannitol_DH_N"/>
</dbReference>
<dbReference type="InterPro" id="IPR013328">
    <property type="entry name" value="6PGD_dom2"/>
</dbReference>
<dbReference type="PRINTS" id="PR00084">
    <property type="entry name" value="MTLDHDRGNASE"/>
</dbReference>
<name>A0A7K3WIQ9_9ACTN</name>
<feature type="domain" description="Mannitol dehydrogenase C-terminal" evidence="8">
    <location>
        <begin position="288"/>
        <end position="476"/>
    </location>
</feature>
<gene>
    <name evidence="9" type="ORF">G1H19_20640</name>
</gene>
<comment type="caution">
    <text evidence="9">The sequence shown here is derived from an EMBL/GenBank/DDBJ whole genome shotgun (WGS) entry which is preliminary data.</text>
</comment>
<dbReference type="AlphaFoldDB" id="A0A7K3WIQ9"/>
<dbReference type="PROSITE" id="PS00974">
    <property type="entry name" value="MANNITOL_DHGENASE"/>
    <property type="match status" value="1"/>
</dbReference>
<dbReference type="Pfam" id="PF01232">
    <property type="entry name" value="Mannitol_dh"/>
    <property type="match status" value="1"/>
</dbReference>
<dbReference type="EMBL" id="JAAGWK010000034">
    <property type="protein sequence ID" value="NEL56381.1"/>
    <property type="molecule type" value="Genomic_DNA"/>
</dbReference>
<dbReference type="InterPro" id="IPR000669">
    <property type="entry name" value="Mannitol_DH"/>
</dbReference>
<dbReference type="InterPro" id="IPR050988">
    <property type="entry name" value="Mannitol_DH/Oxidoreductase"/>
</dbReference>
<dbReference type="PANTHER" id="PTHR43362:SF1">
    <property type="entry name" value="MANNITOL DEHYDROGENASE 2-RELATED"/>
    <property type="match status" value="1"/>
</dbReference>
<keyword evidence="10" id="KW-1185">Reference proteome</keyword>
<feature type="domain" description="Mannitol dehydrogenase N-terminal" evidence="7">
    <location>
        <begin position="29"/>
        <end position="279"/>
    </location>
</feature>
<evidence type="ECO:0000256" key="4">
    <source>
        <dbReference type="ARBA" id="ARBA00023002"/>
    </source>
</evidence>
<keyword evidence="4" id="KW-0560">Oxidoreductase</keyword>
<evidence type="ECO:0000259" key="8">
    <source>
        <dbReference type="Pfam" id="PF08125"/>
    </source>
</evidence>
<dbReference type="Gene3D" id="1.10.1040.10">
    <property type="entry name" value="N-(1-d-carboxylethyl)-l-norvaline Dehydrogenase, domain 2"/>
    <property type="match status" value="1"/>
</dbReference>
<accession>A0A7K3WIQ9</accession>
<sequence>MPRLTAAALPSLSAAVARPGYDRAAVVPGIVHVGVGGFHRSHQAVYYDDLLGAGGDPAWGVCGVGLLPGDASMRDVLAEQDNLYTLLVTHPDGFVDARVVGSLVEYLFAPDDPDAVVERMAAATTRIVSLTITEGGYNVSAVTGAFDPAHPGVQHDLQPGVPPRTAFGLVTEALRRRRELGLGPFTVVSCDNVPGNGDVARTSFTAFAALRDPDLGAWVGEHVPFPNSMVDRITPGTTDVHRTALRHRFGVTDGWPVVCEPFTQWVLEDRFAAGRPALEDVGVQLVDDVAPYELMKLRLLNASHQVLGYLGVLAGYTYVHDACQDPLFRRFLLGYLEREGAPTLPPVPGIDLARYEADLVGRFANPNVRDTLARLCAESSDRIPTFLLPVVRDNLAAGGEVRLSAAAVAGWARYAEGVDEDGTPIEVVDSRAAALRVRAAGQRADPLAFLRDRELFGDLVDDPRFTGPYTEALQALHTSGARVMLEQLLRPGTSDPGHGVPDA</sequence>
<dbReference type="Proteomes" id="UP000470470">
    <property type="component" value="Unassembled WGS sequence"/>
</dbReference>
<dbReference type="Pfam" id="PF08125">
    <property type="entry name" value="Mannitol_dh_C"/>
    <property type="match status" value="1"/>
</dbReference>
<comment type="catalytic activity">
    <reaction evidence="6">
        <text>D-mannitol 1-phosphate + NAD(+) = beta-D-fructose 6-phosphate + NADH + H(+)</text>
        <dbReference type="Rhea" id="RHEA:19661"/>
        <dbReference type="ChEBI" id="CHEBI:15378"/>
        <dbReference type="ChEBI" id="CHEBI:57540"/>
        <dbReference type="ChEBI" id="CHEBI:57634"/>
        <dbReference type="ChEBI" id="CHEBI:57945"/>
        <dbReference type="ChEBI" id="CHEBI:61381"/>
        <dbReference type="EC" id="1.1.1.17"/>
    </reaction>
</comment>
<evidence type="ECO:0000256" key="5">
    <source>
        <dbReference type="ARBA" id="ARBA00023027"/>
    </source>
</evidence>
<organism evidence="9 10">
    <name type="scientific">Goekera deserti</name>
    <dbReference type="NCBI Taxonomy" id="2497753"/>
    <lineage>
        <taxon>Bacteria</taxon>
        <taxon>Bacillati</taxon>
        <taxon>Actinomycetota</taxon>
        <taxon>Actinomycetes</taxon>
        <taxon>Geodermatophilales</taxon>
        <taxon>Geodermatophilaceae</taxon>
        <taxon>Goekera</taxon>
    </lineage>
</organism>
<dbReference type="PANTHER" id="PTHR43362">
    <property type="entry name" value="MANNITOL DEHYDROGENASE DSF1-RELATED"/>
    <property type="match status" value="1"/>
</dbReference>
<evidence type="ECO:0000313" key="9">
    <source>
        <dbReference type="EMBL" id="NEL56381.1"/>
    </source>
</evidence>
<reference evidence="9 10" key="1">
    <citation type="submission" date="2020-02" db="EMBL/GenBank/DDBJ databases">
        <title>The whole genome sequence of CPCC 205119.</title>
        <authorList>
            <person name="Jiang Z."/>
        </authorList>
    </citation>
    <scope>NUCLEOTIDE SEQUENCE [LARGE SCALE GENOMIC DNA]</scope>
    <source>
        <strain evidence="9 10">CPCC 205119</strain>
    </source>
</reference>
<evidence type="ECO:0000259" key="7">
    <source>
        <dbReference type="Pfam" id="PF01232"/>
    </source>
</evidence>
<evidence type="ECO:0000313" key="10">
    <source>
        <dbReference type="Proteomes" id="UP000470470"/>
    </source>
</evidence>
<keyword evidence="5" id="KW-0520">NAD</keyword>
<dbReference type="InterPro" id="IPR036291">
    <property type="entry name" value="NAD(P)-bd_dom_sf"/>
</dbReference>
<comment type="similarity">
    <text evidence="1">Belongs to the mannitol dehydrogenase family.</text>
</comment>
<dbReference type="InterPro" id="IPR013118">
    <property type="entry name" value="Mannitol_DH_C"/>
</dbReference>
<dbReference type="InterPro" id="IPR008927">
    <property type="entry name" value="6-PGluconate_DH-like_C_sf"/>
</dbReference>
<dbReference type="InterPro" id="IPR023027">
    <property type="entry name" value="Mannitol_DH_CS"/>
</dbReference>
<evidence type="ECO:0000256" key="1">
    <source>
        <dbReference type="ARBA" id="ARBA00006541"/>
    </source>
</evidence>
<dbReference type="GO" id="GO:0019594">
    <property type="term" value="P:mannitol metabolic process"/>
    <property type="evidence" value="ECO:0007669"/>
    <property type="project" value="InterPro"/>
</dbReference>
<dbReference type="EC" id="1.1.1.17" evidence="2"/>
<dbReference type="RefSeq" id="WP_152727724.1">
    <property type="nucleotide sequence ID" value="NZ_JAABOZ010000001.1"/>
</dbReference>
<dbReference type="SUPFAM" id="SSF48179">
    <property type="entry name" value="6-phosphogluconate dehydrogenase C-terminal domain-like"/>
    <property type="match status" value="1"/>
</dbReference>
<dbReference type="GO" id="GO:0008926">
    <property type="term" value="F:mannitol-1-phosphate 5-dehydrogenase activity"/>
    <property type="evidence" value="ECO:0007669"/>
    <property type="project" value="UniProtKB-EC"/>
</dbReference>
<dbReference type="SUPFAM" id="SSF51735">
    <property type="entry name" value="NAD(P)-binding Rossmann-fold domains"/>
    <property type="match status" value="1"/>
</dbReference>